<evidence type="ECO:0000256" key="7">
    <source>
        <dbReference type="ARBA" id="ARBA00022801"/>
    </source>
</evidence>
<keyword evidence="12" id="KW-1185">Reference proteome</keyword>
<name>A0A5J5AVC4_9ASTE</name>
<evidence type="ECO:0000313" key="11">
    <source>
        <dbReference type="EMBL" id="KAA8533387.1"/>
    </source>
</evidence>
<accession>A0A5J5AVC4</accession>
<dbReference type="SUPFAM" id="SSF54001">
    <property type="entry name" value="Cysteine proteinases"/>
    <property type="match status" value="1"/>
</dbReference>
<keyword evidence="8" id="KW-0788">Thiol protease</keyword>
<evidence type="ECO:0000256" key="4">
    <source>
        <dbReference type="ARBA" id="ARBA00012759"/>
    </source>
</evidence>
<dbReference type="InterPro" id="IPR028889">
    <property type="entry name" value="USP"/>
</dbReference>
<organism evidence="11 12">
    <name type="scientific">Nyssa sinensis</name>
    <dbReference type="NCBI Taxonomy" id="561372"/>
    <lineage>
        <taxon>Eukaryota</taxon>
        <taxon>Viridiplantae</taxon>
        <taxon>Streptophyta</taxon>
        <taxon>Embryophyta</taxon>
        <taxon>Tracheophyta</taxon>
        <taxon>Spermatophyta</taxon>
        <taxon>Magnoliopsida</taxon>
        <taxon>eudicotyledons</taxon>
        <taxon>Gunneridae</taxon>
        <taxon>Pentapetalae</taxon>
        <taxon>asterids</taxon>
        <taxon>Cornales</taxon>
        <taxon>Nyssaceae</taxon>
        <taxon>Nyssa</taxon>
    </lineage>
</organism>
<dbReference type="GO" id="GO:0005634">
    <property type="term" value="C:nucleus"/>
    <property type="evidence" value="ECO:0007669"/>
    <property type="project" value="UniProtKB-SubCell"/>
</dbReference>
<protein>
    <recommendedName>
        <fullName evidence="4">ubiquitinyl hydrolase 1</fullName>
        <ecNumber evidence="4">3.4.19.12</ecNumber>
    </recommendedName>
</protein>
<dbReference type="Pfam" id="PF00443">
    <property type="entry name" value="UCH"/>
    <property type="match status" value="1"/>
</dbReference>
<keyword evidence="6" id="KW-0833">Ubl conjugation pathway</keyword>
<dbReference type="PANTHER" id="PTHR24006">
    <property type="entry name" value="UBIQUITIN CARBOXYL-TERMINAL HYDROLASE"/>
    <property type="match status" value="1"/>
</dbReference>
<evidence type="ECO:0000256" key="8">
    <source>
        <dbReference type="ARBA" id="ARBA00022807"/>
    </source>
</evidence>
<comment type="similarity">
    <text evidence="3">Belongs to the peptidase C19 family.</text>
</comment>
<proteinExistence type="inferred from homology"/>
<evidence type="ECO:0000256" key="6">
    <source>
        <dbReference type="ARBA" id="ARBA00022786"/>
    </source>
</evidence>
<gene>
    <name evidence="11" type="ORF">F0562_033080</name>
</gene>
<dbReference type="PROSITE" id="PS50235">
    <property type="entry name" value="USP_3"/>
    <property type="match status" value="1"/>
</dbReference>
<dbReference type="GO" id="GO:0016579">
    <property type="term" value="P:protein deubiquitination"/>
    <property type="evidence" value="ECO:0007669"/>
    <property type="project" value="InterPro"/>
</dbReference>
<dbReference type="FunFam" id="3.90.70.10:FF:000299">
    <property type="entry name" value="Os03g0192800 protein"/>
    <property type="match status" value="1"/>
</dbReference>
<keyword evidence="9" id="KW-0539">Nucleus</keyword>
<dbReference type="InterPro" id="IPR050164">
    <property type="entry name" value="Peptidase_C19"/>
</dbReference>
<dbReference type="AlphaFoldDB" id="A0A5J5AVC4"/>
<evidence type="ECO:0000256" key="1">
    <source>
        <dbReference type="ARBA" id="ARBA00000707"/>
    </source>
</evidence>
<dbReference type="GO" id="GO:0004843">
    <property type="term" value="F:cysteine-type deubiquitinase activity"/>
    <property type="evidence" value="ECO:0007669"/>
    <property type="project" value="UniProtKB-EC"/>
</dbReference>
<feature type="domain" description="USP" evidence="10">
    <location>
        <begin position="90"/>
        <end position="315"/>
    </location>
</feature>
<evidence type="ECO:0000256" key="2">
    <source>
        <dbReference type="ARBA" id="ARBA00004123"/>
    </source>
</evidence>
<comment type="subcellular location">
    <subcellularLocation>
        <location evidence="2">Nucleus</location>
    </subcellularLocation>
</comment>
<dbReference type="Proteomes" id="UP000325577">
    <property type="component" value="Linkage Group LG19"/>
</dbReference>
<dbReference type="EMBL" id="CM018042">
    <property type="protein sequence ID" value="KAA8533387.1"/>
    <property type="molecule type" value="Genomic_DNA"/>
</dbReference>
<dbReference type="InterPro" id="IPR001394">
    <property type="entry name" value="Peptidase_C19_UCH"/>
</dbReference>
<dbReference type="GO" id="GO:0006508">
    <property type="term" value="P:proteolysis"/>
    <property type="evidence" value="ECO:0007669"/>
    <property type="project" value="UniProtKB-KW"/>
</dbReference>
<sequence>MEEYFMFCLRTIHSTGQVTEDSVSKLYMIWKPIYQGCRVNAKDNPNCFCGLVPPPNGSRKSGLWQRMSEIVLSFGPDPSKDLGISTDSPAGLTNLGATCYANSILQCLYMNKPFREGIFSVELEVLKEQPVLYQLARLFAQLHASKMAFVDSAPFIKTLELDNGVQQDSHEFLTLLFSLLERCLSSSKVSKARTIVQGLFRGSVSHVTTCTKCGKDSDASSKIEDFYGLELNVKGLKSLCESLDDYLSVEELRGDNQYYCESCTTQVDATRSIKLRSLPAVLNFQLKRCVFLPKTTMKKKITSAFCFPGELDMGV</sequence>
<evidence type="ECO:0000259" key="10">
    <source>
        <dbReference type="PROSITE" id="PS50235"/>
    </source>
</evidence>
<evidence type="ECO:0000256" key="9">
    <source>
        <dbReference type="ARBA" id="ARBA00023242"/>
    </source>
</evidence>
<keyword evidence="7" id="KW-0378">Hydrolase</keyword>
<dbReference type="EC" id="3.4.19.12" evidence="4"/>
<dbReference type="PROSITE" id="PS00972">
    <property type="entry name" value="USP_1"/>
    <property type="match status" value="1"/>
</dbReference>
<evidence type="ECO:0000313" key="12">
    <source>
        <dbReference type="Proteomes" id="UP000325577"/>
    </source>
</evidence>
<evidence type="ECO:0000256" key="5">
    <source>
        <dbReference type="ARBA" id="ARBA00022670"/>
    </source>
</evidence>
<dbReference type="InterPro" id="IPR038765">
    <property type="entry name" value="Papain-like_cys_pep_sf"/>
</dbReference>
<keyword evidence="5" id="KW-0645">Protease</keyword>
<dbReference type="Gene3D" id="3.90.70.10">
    <property type="entry name" value="Cysteine proteinases"/>
    <property type="match status" value="1"/>
</dbReference>
<reference evidence="11 12" key="1">
    <citation type="submission" date="2019-09" db="EMBL/GenBank/DDBJ databases">
        <title>A chromosome-level genome assembly of the Chinese tupelo Nyssa sinensis.</title>
        <authorList>
            <person name="Yang X."/>
            <person name="Kang M."/>
            <person name="Yang Y."/>
            <person name="Xiong H."/>
            <person name="Wang M."/>
            <person name="Zhang Z."/>
            <person name="Wang Z."/>
            <person name="Wu H."/>
            <person name="Ma T."/>
            <person name="Liu J."/>
            <person name="Xi Z."/>
        </authorList>
    </citation>
    <scope>NUCLEOTIDE SEQUENCE [LARGE SCALE GENOMIC DNA]</scope>
    <source>
        <strain evidence="11">J267</strain>
        <tissue evidence="11">Leaf</tissue>
    </source>
</reference>
<comment type="catalytic activity">
    <reaction evidence="1">
        <text>Thiol-dependent hydrolysis of ester, thioester, amide, peptide and isopeptide bonds formed by the C-terminal Gly of ubiquitin (a 76-residue protein attached to proteins as an intracellular targeting signal).</text>
        <dbReference type="EC" id="3.4.19.12"/>
    </reaction>
</comment>
<dbReference type="GO" id="GO:0005829">
    <property type="term" value="C:cytosol"/>
    <property type="evidence" value="ECO:0007669"/>
    <property type="project" value="TreeGrafter"/>
</dbReference>
<dbReference type="InterPro" id="IPR018200">
    <property type="entry name" value="USP_CS"/>
</dbReference>
<dbReference type="PANTHER" id="PTHR24006:SF722">
    <property type="entry name" value="UBIQUITIN CARBOXYL-TERMINAL HYDROLASE 48"/>
    <property type="match status" value="1"/>
</dbReference>
<evidence type="ECO:0000256" key="3">
    <source>
        <dbReference type="ARBA" id="ARBA00009085"/>
    </source>
</evidence>
<dbReference type="OrthoDB" id="289038at2759"/>